<keyword evidence="1" id="KW-1133">Transmembrane helix</keyword>
<dbReference type="RefSeq" id="WP_347782604.1">
    <property type="nucleotide sequence ID" value="NZ_JBBMFV010000004.1"/>
</dbReference>
<gene>
    <name evidence="2" type="ORF">V3C41_11550</name>
</gene>
<protein>
    <recommendedName>
        <fullName evidence="4">ABC transporter permease</fullName>
    </recommendedName>
</protein>
<dbReference type="EMBL" id="JBBMFV010000004">
    <property type="protein sequence ID" value="MEO3941703.1"/>
    <property type="molecule type" value="Genomic_DNA"/>
</dbReference>
<evidence type="ECO:0000313" key="2">
    <source>
        <dbReference type="EMBL" id="MEO3941703.1"/>
    </source>
</evidence>
<feature type="transmembrane region" description="Helical" evidence="1">
    <location>
        <begin position="61"/>
        <end position="82"/>
    </location>
</feature>
<evidence type="ECO:0008006" key="4">
    <source>
        <dbReference type="Google" id="ProtNLM"/>
    </source>
</evidence>
<feature type="transmembrane region" description="Helical" evidence="1">
    <location>
        <begin position="223"/>
        <end position="244"/>
    </location>
</feature>
<feature type="transmembrane region" description="Helical" evidence="1">
    <location>
        <begin position="147"/>
        <end position="167"/>
    </location>
</feature>
<keyword evidence="3" id="KW-1185">Reference proteome</keyword>
<dbReference type="Proteomes" id="UP001448614">
    <property type="component" value="Unassembled WGS sequence"/>
</dbReference>
<feature type="transmembrane region" description="Helical" evidence="1">
    <location>
        <begin position="21"/>
        <end position="41"/>
    </location>
</feature>
<proteinExistence type="predicted"/>
<keyword evidence="1" id="KW-0812">Transmembrane</keyword>
<comment type="caution">
    <text evidence="2">The sequence shown here is derived from an EMBL/GenBank/DDBJ whole genome shotgun (WGS) entry which is preliminary data.</text>
</comment>
<organism evidence="2 3">
    <name type="scientific">Paenarthrobacter nicotinovorans</name>
    <name type="common">Arthrobacter nicotinovorans</name>
    <dbReference type="NCBI Taxonomy" id="29320"/>
    <lineage>
        <taxon>Bacteria</taxon>
        <taxon>Bacillati</taxon>
        <taxon>Actinomycetota</taxon>
        <taxon>Actinomycetes</taxon>
        <taxon>Micrococcales</taxon>
        <taxon>Micrococcaceae</taxon>
        <taxon>Paenarthrobacter</taxon>
    </lineage>
</organism>
<keyword evidence="1" id="KW-0472">Membrane</keyword>
<feature type="transmembrane region" description="Helical" evidence="1">
    <location>
        <begin position="107"/>
        <end position="127"/>
    </location>
</feature>
<reference evidence="2 3" key="1">
    <citation type="journal article" date="2024" name="Appl. Microbiol. Biotechnol.">
        <title>Biosynthetic gene clusters with biotechnological applications in novel Antarctic isolates from Actinomycetota.</title>
        <authorList>
            <person name="Bruna P."/>
            <person name="Nunez-Montero K."/>
            <person name="Contreras M.J."/>
            <person name="Leal K."/>
            <person name="Garcia M."/>
            <person name="Abanto M."/>
            <person name="Barrientos L."/>
        </authorList>
    </citation>
    <scope>NUCLEOTIDE SEQUENCE [LARGE SCALE GENOMIC DNA]</scope>
    <source>
        <strain evidence="2 3">Se16.17</strain>
    </source>
</reference>
<evidence type="ECO:0000313" key="3">
    <source>
        <dbReference type="Proteomes" id="UP001448614"/>
    </source>
</evidence>
<name>A0ABV0GSX6_PAENI</name>
<sequence>MSSGAFAAVTSGVRSELLRFVSGYSILGIVAFSALVPWFVANFLGWPDSSGALSVSDNIQIFWSLAASIAPVATFAGSYLVTREAYYGTLRRTVVAAGMANVVAGKYVAAVIVGIGTLLTGLVVWGGTIAFSLPPDVAPQLLAPDSLGQLPGVVVASAVAAVWGCSLGWIFQHYYATTIITLVIPLAVELPLLANAPDMARWLPSGALAGIASVPFEGLLEPVPAFFVSLGWLLAVGLCAAWSLRRKEL</sequence>
<evidence type="ECO:0000256" key="1">
    <source>
        <dbReference type="SAM" id="Phobius"/>
    </source>
</evidence>
<feature type="transmembrane region" description="Helical" evidence="1">
    <location>
        <begin position="174"/>
        <end position="194"/>
    </location>
</feature>
<accession>A0ABV0GSX6</accession>